<dbReference type="OrthoDB" id="122464at2759"/>
<dbReference type="PANTHER" id="PTHR15967:SF0">
    <property type="entry name" value="E2F-ASSOCIATED PHOSPHOPROTEIN"/>
    <property type="match status" value="1"/>
</dbReference>
<comment type="caution">
    <text evidence="2">The sequence shown here is derived from an EMBL/GenBank/DDBJ whole genome shotgun (WGS) entry which is preliminary data.</text>
</comment>
<dbReference type="InterPro" id="IPR019370">
    <property type="entry name" value="E2F-assoc_phosphoprotein"/>
</dbReference>
<dbReference type="GO" id="GO:0005634">
    <property type="term" value="C:nucleus"/>
    <property type="evidence" value="ECO:0007669"/>
    <property type="project" value="TreeGrafter"/>
</dbReference>
<feature type="region of interest" description="Disordered" evidence="1">
    <location>
        <begin position="256"/>
        <end position="289"/>
    </location>
</feature>
<feature type="compositionally biased region" description="Acidic residues" evidence="1">
    <location>
        <begin position="42"/>
        <end position="56"/>
    </location>
</feature>
<accession>A0A9X0CU72</accession>
<dbReference type="Proteomes" id="UP001163046">
    <property type="component" value="Unassembled WGS sequence"/>
</dbReference>
<feature type="compositionally biased region" description="Polar residues" evidence="1">
    <location>
        <begin position="171"/>
        <end position="189"/>
    </location>
</feature>
<feature type="compositionally biased region" description="Polar residues" evidence="1">
    <location>
        <begin position="277"/>
        <end position="289"/>
    </location>
</feature>
<sequence length="327" mass="36955">MEDEDPYNIGEYSSSDDDRNESSDDELAIGGILKHQKQEAESSSEDEFEKEMEMELESVMRTYEKDHGDQSVQEVNNDSDKKANDATASDNNTSGNNTNNSGTTEDTSNDLYAEEYFSSGSDDEHLVGGKASKSKDRRKMLTNDELLYDPDMDDEDEQWVIKQRLEHRQKVQQANNVPKLTGTVENQEASSANKKKTKNSKQNVEKVPSSDAILSCPACMTTLCIDCQRHDLYKHQYRAMFVMNCKVTEDEVLRYEPSQQHNSGKKRKKGQKGKLVQHTQQGDNLTSADSAAAERYHPVTCIECNSEVAVYDSDEIYHFFNVLASHA</sequence>
<feature type="compositionally biased region" description="Basic residues" evidence="1">
    <location>
        <begin position="263"/>
        <end position="272"/>
    </location>
</feature>
<feature type="region of interest" description="Disordered" evidence="1">
    <location>
        <begin position="170"/>
        <end position="206"/>
    </location>
</feature>
<reference evidence="2" key="1">
    <citation type="submission" date="2023-01" db="EMBL/GenBank/DDBJ databases">
        <title>Genome assembly of the deep-sea coral Lophelia pertusa.</title>
        <authorList>
            <person name="Herrera S."/>
            <person name="Cordes E."/>
        </authorList>
    </citation>
    <scope>NUCLEOTIDE SEQUENCE</scope>
    <source>
        <strain evidence="2">USNM1676648</strain>
        <tissue evidence="2">Polyp</tissue>
    </source>
</reference>
<evidence type="ECO:0008006" key="4">
    <source>
        <dbReference type="Google" id="ProtNLM"/>
    </source>
</evidence>
<dbReference type="EMBL" id="MU826828">
    <property type="protein sequence ID" value="KAJ7374368.1"/>
    <property type="molecule type" value="Genomic_DNA"/>
</dbReference>
<proteinExistence type="predicted"/>
<feature type="region of interest" description="Disordered" evidence="1">
    <location>
        <begin position="1"/>
        <end position="135"/>
    </location>
</feature>
<gene>
    <name evidence="2" type="ORF">OS493_007465</name>
</gene>
<protein>
    <recommendedName>
        <fullName evidence="4">E2F-associated phosphoprotein</fullName>
    </recommendedName>
</protein>
<organism evidence="2 3">
    <name type="scientific">Desmophyllum pertusum</name>
    <dbReference type="NCBI Taxonomy" id="174260"/>
    <lineage>
        <taxon>Eukaryota</taxon>
        <taxon>Metazoa</taxon>
        <taxon>Cnidaria</taxon>
        <taxon>Anthozoa</taxon>
        <taxon>Hexacorallia</taxon>
        <taxon>Scleractinia</taxon>
        <taxon>Caryophylliina</taxon>
        <taxon>Caryophylliidae</taxon>
        <taxon>Desmophyllum</taxon>
    </lineage>
</organism>
<evidence type="ECO:0000313" key="2">
    <source>
        <dbReference type="EMBL" id="KAJ7374368.1"/>
    </source>
</evidence>
<evidence type="ECO:0000256" key="1">
    <source>
        <dbReference type="SAM" id="MobiDB-lite"/>
    </source>
</evidence>
<dbReference type="PANTHER" id="PTHR15967">
    <property type="entry name" value="E2F-ASSOCIATED PHOSPHOPROTEIN"/>
    <property type="match status" value="1"/>
</dbReference>
<feature type="compositionally biased region" description="Low complexity" evidence="1">
    <location>
        <begin position="86"/>
        <end position="106"/>
    </location>
</feature>
<dbReference type="Pfam" id="PF10238">
    <property type="entry name" value="Eapp_C"/>
    <property type="match status" value="1"/>
</dbReference>
<dbReference type="AlphaFoldDB" id="A0A9X0CU72"/>
<keyword evidence="3" id="KW-1185">Reference proteome</keyword>
<name>A0A9X0CU72_9CNID</name>
<evidence type="ECO:0000313" key="3">
    <source>
        <dbReference type="Proteomes" id="UP001163046"/>
    </source>
</evidence>